<reference evidence="1" key="1">
    <citation type="submission" date="2014-09" db="EMBL/GenBank/DDBJ databases">
        <authorList>
            <person name="Magalhaes I.L.F."/>
            <person name="Oliveira U."/>
            <person name="Santos F.R."/>
            <person name="Vidigal T.H.D.A."/>
            <person name="Brescovit A.D."/>
            <person name="Santos A.J."/>
        </authorList>
    </citation>
    <scope>NUCLEOTIDE SEQUENCE</scope>
    <source>
        <tissue evidence="1">Shoot tissue taken approximately 20 cm above the soil surface</tissue>
    </source>
</reference>
<evidence type="ECO:0000313" key="1">
    <source>
        <dbReference type="EMBL" id="JAE07892.1"/>
    </source>
</evidence>
<dbReference type="AlphaFoldDB" id="A0A0A9F6A6"/>
<name>A0A0A9F6A6_ARUDO</name>
<proteinExistence type="predicted"/>
<sequence length="36" mass="4182">MLTHKTSGFRNKPAIREQKSKLKNYNININDFFAGV</sequence>
<reference evidence="1" key="2">
    <citation type="journal article" date="2015" name="Data Brief">
        <title>Shoot transcriptome of the giant reed, Arundo donax.</title>
        <authorList>
            <person name="Barrero R.A."/>
            <person name="Guerrero F.D."/>
            <person name="Moolhuijzen P."/>
            <person name="Goolsby J.A."/>
            <person name="Tidwell J."/>
            <person name="Bellgard S.E."/>
            <person name="Bellgard M.I."/>
        </authorList>
    </citation>
    <scope>NUCLEOTIDE SEQUENCE</scope>
    <source>
        <tissue evidence="1">Shoot tissue taken approximately 20 cm above the soil surface</tissue>
    </source>
</reference>
<protein>
    <submittedName>
        <fullName evidence="1">Uncharacterized protein</fullName>
    </submittedName>
</protein>
<accession>A0A0A9F6A6</accession>
<dbReference type="EMBL" id="GBRH01190004">
    <property type="protein sequence ID" value="JAE07892.1"/>
    <property type="molecule type" value="Transcribed_RNA"/>
</dbReference>
<organism evidence="1">
    <name type="scientific">Arundo donax</name>
    <name type="common">Giant reed</name>
    <name type="synonym">Donax arundinaceus</name>
    <dbReference type="NCBI Taxonomy" id="35708"/>
    <lineage>
        <taxon>Eukaryota</taxon>
        <taxon>Viridiplantae</taxon>
        <taxon>Streptophyta</taxon>
        <taxon>Embryophyta</taxon>
        <taxon>Tracheophyta</taxon>
        <taxon>Spermatophyta</taxon>
        <taxon>Magnoliopsida</taxon>
        <taxon>Liliopsida</taxon>
        <taxon>Poales</taxon>
        <taxon>Poaceae</taxon>
        <taxon>PACMAD clade</taxon>
        <taxon>Arundinoideae</taxon>
        <taxon>Arundineae</taxon>
        <taxon>Arundo</taxon>
    </lineage>
</organism>